<dbReference type="Proteomes" id="UP001055072">
    <property type="component" value="Unassembled WGS sequence"/>
</dbReference>
<gene>
    <name evidence="1" type="ORF">BDY19DRAFT_908986</name>
</gene>
<accession>A0ACB8TU24</accession>
<dbReference type="EMBL" id="MU274930">
    <property type="protein sequence ID" value="KAI0085572.1"/>
    <property type="molecule type" value="Genomic_DNA"/>
</dbReference>
<reference evidence="1" key="1">
    <citation type="journal article" date="2021" name="Environ. Microbiol.">
        <title>Gene family expansions and transcriptome signatures uncover fungal adaptations to wood decay.</title>
        <authorList>
            <person name="Hage H."/>
            <person name="Miyauchi S."/>
            <person name="Viragh M."/>
            <person name="Drula E."/>
            <person name="Min B."/>
            <person name="Chaduli D."/>
            <person name="Navarro D."/>
            <person name="Favel A."/>
            <person name="Norest M."/>
            <person name="Lesage-Meessen L."/>
            <person name="Balint B."/>
            <person name="Merenyi Z."/>
            <person name="de Eugenio L."/>
            <person name="Morin E."/>
            <person name="Martinez A.T."/>
            <person name="Baldrian P."/>
            <person name="Stursova M."/>
            <person name="Martinez M.J."/>
            <person name="Novotny C."/>
            <person name="Magnuson J.K."/>
            <person name="Spatafora J.W."/>
            <person name="Maurice S."/>
            <person name="Pangilinan J."/>
            <person name="Andreopoulos W."/>
            <person name="LaButti K."/>
            <person name="Hundley H."/>
            <person name="Na H."/>
            <person name="Kuo A."/>
            <person name="Barry K."/>
            <person name="Lipzen A."/>
            <person name="Henrissat B."/>
            <person name="Riley R."/>
            <person name="Ahrendt S."/>
            <person name="Nagy L.G."/>
            <person name="Grigoriev I.V."/>
            <person name="Martin F."/>
            <person name="Rosso M.N."/>
        </authorList>
    </citation>
    <scope>NUCLEOTIDE SEQUENCE</scope>
    <source>
        <strain evidence="1">CBS 384.51</strain>
    </source>
</reference>
<proteinExistence type="predicted"/>
<evidence type="ECO:0000313" key="2">
    <source>
        <dbReference type="Proteomes" id="UP001055072"/>
    </source>
</evidence>
<protein>
    <submittedName>
        <fullName evidence="1">Uncharacterized protein</fullName>
    </submittedName>
</protein>
<keyword evidence="2" id="KW-1185">Reference proteome</keyword>
<organism evidence="1 2">
    <name type="scientific">Irpex rosettiformis</name>
    <dbReference type="NCBI Taxonomy" id="378272"/>
    <lineage>
        <taxon>Eukaryota</taxon>
        <taxon>Fungi</taxon>
        <taxon>Dikarya</taxon>
        <taxon>Basidiomycota</taxon>
        <taxon>Agaricomycotina</taxon>
        <taxon>Agaricomycetes</taxon>
        <taxon>Polyporales</taxon>
        <taxon>Irpicaceae</taxon>
        <taxon>Irpex</taxon>
    </lineage>
</organism>
<evidence type="ECO:0000313" key="1">
    <source>
        <dbReference type="EMBL" id="KAI0085572.1"/>
    </source>
</evidence>
<name>A0ACB8TU24_9APHY</name>
<sequence length="648" mass="71266">MDRTQGLKNKSRVDVRDKQLQGPKMLADTKTGNSGELLTLCLLPRPPPDTYALSKAGLMDKTDSLSMSTPLPCNTPKSETGPPCTGQHDIGFTNFDLAVASSPHHYTLSPHPSVTHFRESFHANEYDRSMASGYPPPSRESRGTSEWNRLPVFDSKQVYNHVPALNQPPRQIMQDAEDTFSYVKSMDHKMNALLERIAMMESAPTQTAKPDNVQAGPLDYQANRNRTSYWFHDEWKAAQQKAAGKTNQDKSVSSDHNMGFLKDHEGQIPSSTEREKICRTTRGIFNEFLEENAAPATWSSGATIEQRKRFRFEIESEHELFRLCDDGWKAELLATKLYPQFKLTHQRRFNKTSGGTDEQKSYPKWLQSDKRGKQASNEGSVDPGAPSRSSRKRKNTAPKSIAVAEEAHVPKRRAPLNVVNTITTSRATATAVSSQSESTVAPLAPLRTPENIATPSSEENQQPTMPQAASTVNSSHEEMSSDAQVYDGLDDASGIVTQPDRSTVVATLKTASAPVQGPAADVSISTQVTVTKNQSSVQESLHATESQAAQPATDLPSAGLSDADPSTHTPTAVDATGAIVKRSTGKLFTPEKNPEGTCSAFKAYWKECQDSQERLQMKLQRYQDSRKEAAVVAVVVMVAVMERIEDSE</sequence>
<comment type="caution">
    <text evidence="1">The sequence shown here is derived from an EMBL/GenBank/DDBJ whole genome shotgun (WGS) entry which is preliminary data.</text>
</comment>